<name>A0A6G1L1D2_9PEZI</name>
<sequence>MLFDGCACPSRHLGIQCDKGLLFRGRFGWVDSSTVCHPSEGLMDMDGFGLCDSLMR</sequence>
<dbReference type="EMBL" id="ML995872">
    <property type="protein sequence ID" value="KAF2766392.1"/>
    <property type="molecule type" value="Genomic_DNA"/>
</dbReference>
<keyword evidence="2" id="KW-1185">Reference proteome</keyword>
<reference evidence="1" key="1">
    <citation type="journal article" date="2020" name="Stud. Mycol.">
        <title>101 Dothideomycetes genomes: a test case for predicting lifestyles and emergence of pathogens.</title>
        <authorList>
            <person name="Haridas S."/>
            <person name="Albert R."/>
            <person name="Binder M."/>
            <person name="Bloem J."/>
            <person name="Labutti K."/>
            <person name="Salamov A."/>
            <person name="Andreopoulos B."/>
            <person name="Baker S."/>
            <person name="Barry K."/>
            <person name="Bills G."/>
            <person name="Bluhm B."/>
            <person name="Cannon C."/>
            <person name="Castanera R."/>
            <person name="Culley D."/>
            <person name="Daum C."/>
            <person name="Ezra D."/>
            <person name="Gonzalez J."/>
            <person name="Henrissat B."/>
            <person name="Kuo A."/>
            <person name="Liang C."/>
            <person name="Lipzen A."/>
            <person name="Lutzoni F."/>
            <person name="Magnuson J."/>
            <person name="Mondo S."/>
            <person name="Nolan M."/>
            <person name="Ohm R."/>
            <person name="Pangilinan J."/>
            <person name="Park H.-J."/>
            <person name="Ramirez L."/>
            <person name="Alfaro M."/>
            <person name="Sun H."/>
            <person name="Tritt A."/>
            <person name="Yoshinaga Y."/>
            <person name="Zwiers L.-H."/>
            <person name="Turgeon B."/>
            <person name="Goodwin S."/>
            <person name="Spatafora J."/>
            <person name="Crous P."/>
            <person name="Grigoriev I."/>
        </authorList>
    </citation>
    <scope>NUCLEOTIDE SEQUENCE</scope>
    <source>
        <strain evidence="1">CBS 116005</strain>
    </source>
</reference>
<protein>
    <submittedName>
        <fullName evidence="1">Uncharacterized protein</fullName>
    </submittedName>
</protein>
<dbReference type="AlphaFoldDB" id="A0A6G1L1D2"/>
<dbReference type="Proteomes" id="UP000799436">
    <property type="component" value="Unassembled WGS sequence"/>
</dbReference>
<evidence type="ECO:0000313" key="2">
    <source>
        <dbReference type="Proteomes" id="UP000799436"/>
    </source>
</evidence>
<evidence type="ECO:0000313" key="1">
    <source>
        <dbReference type="EMBL" id="KAF2766392.1"/>
    </source>
</evidence>
<organism evidence="1 2">
    <name type="scientific">Teratosphaeria nubilosa</name>
    <dbReference type="NCBI Taxonomy" id="161662"/>
    <lineage>
        <taxon>Eukaryota</taxon>
        <taxon>Fungi</taxon>
        <taxon>Dikarya</taxon>
        <taxon>Ascomycota</taxon>
        <taxon>Pezizomycotina</taxon>
        <taxon>Dothideomycetes</taxon>
        <taxon>Dothideomycetidae</taxon>
        <taxon>Mycosphaerellales</taxon>
        <taxon>Teratosphaeriaceae</taxon>
        <taxon>Teratosphaeria</taxon>
    </lineage>
</organism>
<proteinExistence type="predicted"/>
<accession>A0A6G1L1D2</accession>
<gene>
    <name evidence="1" type="ORF">EJ03DRAFT_178705</name>
</gene>